<dbReference type="OrthoDB" id="10055441at2759"/>
<keyword evidence="2" id="KW-1185">Reference proteome</keyword>
<sequence length="189" mass="20936">MNAGSETDAVANLLKKLYKELPTDSVFWFLKCWLGSEDSRNDPDSCVISRGDAKGRMRRIDGGKGSDKDGSFDRLSICYNEILISRCDLKKVFNYHSVSFLFLYPLHAKVWRLDTIVGMLYHGLPMSSTDTNIMVHTCDQELCVRPQHIRFRASSVALVVVLKALAQAGYTVIPPPVTAGPNGVAPNGK</sequence>
<dbReference type="AlphaFoldDB" id="A0A8E0RNZ9"/>
<protein>
    <submittedName>
        <fullName evidence="1">Nuclear factor 1 A type</fullName>
    </submittedName>
</protein>
<comment type="caution">
    <text evidence="1">The sequence shown here is derived from an EMBL/GenBank/DDBJ whole genome shotgun (WGS) entry which is preliminary data.</text>
</comment>
<reference evidence="1" key="1">
    <citation type="submission" date="2019-05" db="EMBL/GenBank/DDBJ databases">
        <title>Annotation for the trematode Fasciolopsis buski.</title>
        <authorList>
            <person name="Choi Y.-J."/>
        </authorList>
    </citation>
    <scope>NUCLEOTIDE SEQUENCE</scope>
    <source>
        <strain evidence="1">HT</strain>
        <tissue evidence="1">Whole worm</tissue>
    </source>
</reference>
<evidence type="ECO:0000313" key="1">
    <source>
        <dbReference type="EMBL" id="KAA0184227.1"/>
    </source>
</evidence>
<dbReference type="EMBL" id="LUCM01011240">
    <property type="protein sequence ID" value="KAA0184227.1"/>
    <property type="molecule type" value="Genomic_DNA"/>
</dbReference>
<evidence type="ECO:0000313" key="2">
    <source>
        <dbReference type="Proteomes" id="UP000728185"/>
    </source>
</evidence>
<accession>A0A8E0RNZ9</accession>
<dbReference type="Proteomes" id="UP000728185">
    <property type="component" value="Unassembled WGS sequence"/>
</dbReference>
<gene>
    <name evidence="1" type="ORF">FBUS_07959</name>
</gene>
<proteinExistence type="predicted"/>
<organism evidence="1 2">
    <name type="scientific">Fasciolopsis buskii</name>
    <dbReference type="NCBI Taxonomy" id="27845"/>
    <lineage>
        <taxon>Eukaryota</taxon>
        <taxon>Metazoa</taxon>
        <taxon>Spiralia</taxon>
        <taxon>Lophotrochozoa</taxon>
        <taxon>Platyhelminthes</taxon>
        <taxon>Trematoda</taxon>
        <taxon>Digenea</taxon>
        <taxon>Plagiorchiida</taxon>
        <taxon>Echinostomata</taxon>
        <taxon>Echinostomatoidea</taxon>
        <taxon>Fasciolidae</taxon>
        <taxon>Fasciolopsis</taxon>
    </lineage>
</organism>
<name>A0A8E0RNZ9_9TREM</name>